<organism evidence="3 4">
    <name type="scientific">Actinomycetospora lemnae</name>
    <dbReference type="NCBI Taxonomy" id="3019891"/>
    <lineage>
        <taxon>Bacteria</taxon>
        <taxon>Bacillati</taxon>
        <taxon>Actinomycetota</taxon>
        <taxon>Actinomycetes</taxon>
        <taxon>Pseudonocardiales</taxon>
        <taxon>Pseudonocardiaceae</taxon>
        <taxon>Actinomycetospora</taxon>
    </lineage>
</organism>
<dbReference type="Proteomes" id="UP001300763">
    <property type="component" value="Unassembled WGS sequence"/>
</dbReference>
<evidence type="ECO:0000256" key="1">
    <source>
        <dbReference type="ARBA" id="ARBA00023125"/>
    </source>
</evidence>
<evidence type="ECO:0000313" key="4">
    <source>
        <dbReference type="Proteomes" id="UP001300763"/>
    </source>
</evidence>
<gene>
    <name evidence="3" type="ORF">PGB27_20100</name>
</gene>
<dbReference type="InterPro" id="IPR003313">
    <property type="entry name" value="AraC-bd"/>
</dbReference>
<keyword evidence="4" id="KW-1185">Reference proteome</keyword>
<keyword evidence="1" id="KW-0238">DNA-binding</keyword>
<dbReference type="Pfam" id="PF02311">
    <property type="entry name" value="AraC_binding"/>
    <property type="match status" value="1"/>
</dbReference>
<dbReference type="InterPro" id="IPR011051">
    <property type="entry name" value="RmlC_Cupin_sf"/>
</dbReference>
<proteinExistence type="predicted"/>
<evidence type="ECO:0000313" key="3">
    <source>
        <dbReference type="EMBL" id="MDD7967650.1"/>
    </source>
</evidence>
<comment type="caution">
    <text evidence="3">The sequence shown here is derived from an EMBL/GenBank/DDBJ whole genome shotgun (WGS) entry which is preliminary data.</text>
</comment>
<dbReference type="SUPFAM" id="SSF51182">
    <property type="entry name" value="RmlC-like cupins"/>
    <property type="match status" value="1"/>
</dbReference>
<accession>A0ABT5SXR5</accession>
<feature type="domain" description="AraC-type arabinose-binding/dimerisation" evidence="2">
    <location>
        <begin position="57"/>
        <end position="102"/>
    </location>
</feature>
<dbReference type="EMBL" id="JAQZAO010000009">
    <property type="protein sequence ID" value="MDD7967650.1"/>
    <property type="molecule type" value="Genomic_DNA"/>
</dbReference>
<name>A0ABT5SXR5_9PSEU</name>
<evidence type="ECO:0000259" key="2">
    <source>
        <dbReference type="Pfam" id="PF02311"/>
    </source>
</evidence>
<sequence length="124" mass="13612">MSKVSKDSAATVEDIGVGEVHEDVVDGYEISFLDLREAADLAPLLTGLPDDRCPCPHWGYVTDGELTFTFADRVEVFRRGDAFYTPPGHTPRVAAGTSWVMFSPAEEVARVNEVIARNTARQRA</sequence>
<protein>
    <recommendedName>
        <fullName evidence="2">AraC-type arabinose-binding/dimerisation domain-containing protein</fullName>
    </recommendedName>
</protein>
<dbReference type="InterPro" id="IPR014710">
    <property type="entry name" value="RmlC-like_jellyroll"/>
</dbReference>
<reference evidence="3 4" key="1">
    <citation type="submission" date="2023-02" db="EMBL/GenBank/DDBJ databases">
        <title>Genome sequencing required for Actinomycetospora new species description.</title>
        <authorList>
            <person name="Saimee Y."/>
            <person name="Duangmal K."/>
        </authorList>
    </citation>
    <scope>NUCLEOTIDE SEQUENCE [LARGE SCALE GENOMIC DNA]</scope>
    <source>
        <strain evidence="3 4">DW7H6</strain>
    </source>
</reference>
<dbReference type="Gene3D" id="2.60.120.10">
    <property type="entry name" value="Jelly Rolls"/>
    <property type="match status" value="1"/>
</dbReference>
<dbReference type="RefSeq" id="WP_274202185.1">
    <property type="nucleotide sequence ID" value="NZ_JAQZAO010000009.1"/>
</dbReference>